<dbReference type="AlphaFoldDB" id="A0A3P8EED9"/>
<dbReference type="PANTHER" id="PTHR12618">
    <property type="entry name" value="PHD AND RING FINGER DOMAIN-CONTAINING PROTEIN 1"/>
    <property type="match status" value="1"/>
</dbReference>
<dbReference type="EMBL" id="UZAM01008977">
    <property type="protein sequence ID" value="VDP07173.1"/>
    <property type="molecule type" value="Genomic_DNA"/>
</dbReference>
<dbReference type="PANTHER" id="PTHR12618:SF20">
    <property type="entry name" value="PHD AND RING FINGER DOMAIN-CONTAINING PROTEIN 1"/>
    <property type="match status" value="1"/>
</dbReference>
<dbReference type="InterPro" id="IPR047157">
    <property type="entry name" value="PHRF1/Atg35"/>
</dbReference>
<protein>
    <recommendedName>
        <fullName evidence="1">SFR19-like C-terminal domain-containing protein</fullName>
    </recommendedName>
</protein>
<name>A0A3P8EED9_9BILA</name>
<accession>A0A3P8EED9</accession>
<reference evidence="2 3" key="1">
    <citation type="submission" date="2018-11" db="EMBL/GenBank/DDBJ databases">
        <authorList>
            <consortium name="Pathogen Informatics"/>
        </authorList>
    </citation>
    <scope>NUCLEOTIDE SEQUENCE [LARGE SCALE GENOMIC DNA]</scope>
</reference>
<gene>
    <name evidence="2" type="ORF">SBAD_LOCUS5417</name>
</gene>
<keyword evidence="3" id="KW-1185">Reference proteome</keyword>
<evidence type="ECO:0000313" key="2">
    <source>
        <dbReference type="EMBL" id="VDP07173.1"/>
    </source>
</evidence>
<dbReference type="Proteomes" id="UP000270296">
    <property type="component" value="Unassembled WGS sequence"/>
</dbReference>
<feature type="domain" description="SFR19-like C-terminal" evidence="1">
    <location>
        <begin position="12"/>
        <end position="77"/>
    </location>
</feature>
<dbReference type="InterPro" id="IPR057031">
    <property type="entry name" value="SFR19-like_C"/>
</dbReference>
<proteinExistence type="predicted"/>
<dbReference type="Pfam" id="PF23030">
    <property type="entry name" value="SCAF11-like_C"/>
    <property type="match status" value="1"/>
</dbReference>
<organism evidence="2 3">
    <name type="scientific">Soboliphyme baturini</name>
    <dbReference type="NCBI Taxonomy" id="241478"/>
    <lineage>
        <taxon>Eukaryota</taxon>
        <taxon>Metazoa</taxon>
        <taxon>Ecdysozoa</taxon>
        <taxon>Nematoda</taxon>
        <taxon>Enoplea</taxon>
        <taxon>Dorylaimia</taxon>
        <taxon>Dioctophymatida</taxon>
        <taxon>Dioctophymatoidea</taxon>
        <taxon>Soboliphymatidae</taxon>
        <taxon>Soboliphyme</taxon>
    </lineage>
</organism>
<sequence length="227" mass="26163">MQKDPIVENFRRAVERQVKDLLAPFYKKRKIDKVEYKYIMRKTVPKIWKKGGKLNSTKIQTFIEAYVKKVIAMKRRKLSHPLVKGALTFLVDNITVHNIENGGEEEPKEKEEIFVPEKLKENLNAQLSIVEKTKNGFAHMFAVLVLQMLTVHFSVPFSHAAGMAEYLEVSTHTQEIMRDAELLGSHAAHQYILQLDVAEVRSEIDNVSLLQVMNDVEVETFKLSRTL</sequence>
<dbReference type="OrthoDB" id="1935339at2759"/>
<evidence type="ECO:0000313" key="3">
    <source>
        <dbReference type="Proteomes" id="UP000270296"/>
    </source>
</evidence>
<evidence type="ECO:0000259" key="1">
    <source>
        <dbReference type="Pfam" id="PF23030"/>
    </source>
</evidence>